<feature type="compositionally biased region" description="Basic and acidic residues" evidence="3">
    <location>
        <begin position="421"/>
        <end position="439"/>
    </location>
</feature>
<dbReference type="Proteomes" id="UP000007648">
    <property type="component" value="Unassembled WGS sequence"/>
</dbReference>
<feature type="region of interest" description="Disordered" evidence="3">
    <location>
        <begin position="1"/>
        <end position="59"/>
    </location>
</feature>
<feature type="compositionally biased region" description="Pro residues" evidence="3">
    <location>
        <begin position="46"/>
        <end position="58"/>
    </location>
</feature>
<protein>
    <recommendedName>
        <fullName evidence="4">DUF4515 domain-containing protein</fullName>
    </recommendedName>
</protein>
<dbReference type="InParanoid" id="A0A7N4P3L9"/>
<reference evidence="5 6" key="1">
    <citation type="journal article" date="2011" name="Proc. Natl. Acad. Sci. U.S.A.">
        <title>Genetic diversity and population structure of the endangered marsupial Sarcophilus harrisii (Tasmanian devil).</title>
        <authorList>
            <person name="Miller W."/>
            <person name="Hayes V.M."/>
            <person name="Ratan A."/>
            <person name="Petersen D.C."/>
            <person name="Wittekindt N.E."/>
            <person name="Miller J."/>
            <person name="Walenz B."/>
            <person name="Knight J."/>
            <person name="Qi J."/>
            <person name="Zhao F."/>
            <person name="Wang Q."/>
            <person name="Bedoya-Reina O.C."/>
            <person name="Katiyar N."/>
            <person name="Tomsho L.P."/>
            <person name="Kasson L.M."/>
            <person name="Hardie R.A."/>
            <person name="Woodbridge P."/>
            <person name="Tindall E.A."/>
            <person name="Bertelsen M.F."/>
            <person name="Dixon D."/>
            <person name="Pyecroft S."/>
            <person name="Helgen K.M."/>
            <person name="Lesk A.M."/>
            <person name="Pringle T.H."/>
            <person name="Patterson N."/>
            <person name="Zhang Y."/>
            <person name="Kreiss A."/>
            <person name="Woods G.M."/>
            <person name="Jones M.E."/>
            <person name="Schuster S.C."/>
        </authorList>
    </citation>
    <scope>NUCLEOTIDE SEQUENCE [LARGE SCALE GENOMIC DNA]</scope>
</reference>
<dbReference type="GeneTree" id="ENSGT00940000163171"/>
<evidence type="ECO:0000256" key="2">
    <source>
        <dbReference type="SAM" id="Coils"/>
    </source>
</evidence>
<feature type="compositionally biased region" description="Low complexity" evidence="3">
    <location>
        <begin position="1"/>
        <end position="23"/>
    </location>
</feature>
<evidence type="ECO:0000313" key="6">
    <source>
        <dbReference type="Proteomes" id="UP000007648"/>
    </source>
</evidence>
<dbReference type="InterPro" id="IPR032777">
    <property type="entry name" value="DUF4515"/>
</dbReference>
<feature type="compositionally biased region" description="Basic and acidic residues" evidence="3">
    <location>
        <begin position="455"/>
        <end position="466"/>
    </location>
</feature>
<reference evidence="5" key="3">
    <citation type="submission" date="2025-09" db="UniProtKB">
        <authorList>
            <consortium name="Ensembl"/>
        </authorList>
    </citation>
    <scope>IDENTIFICATION</scope>
</reference>
<dbReference type="Pfam" id="PF14988">
    <property type="entry name" value="DUF4515"/>
    <property type="match status" value="1"/>
</dbReference>
<sequence length="891" mass="101395">MPLPTSRYRAPPVRRSSSRTPPSQALGDTLKTEARVEVGAGAGGLPLPPESQLPPRYPSPYRVRQRLRKATPEMTSMKLSRGLKENWRSEMASSFRAGLKAGPRAGPALAFENRMKSKTGPKLRLESGMKSKAGPKEGPALGFESRMKEEPKARPKLGFESRMKSKAGPKEGPALGFESRMKEEPKARPKLGFESRMKSKAGPKEGPALGFESRMKEEPKERPKLGFESRMKSKAGPKEGPALGFESRMKEEPKARPKLGFESRMKSKAGPKEGPALGFESRMKSKAGPKEGPALGFESRMKSKAGPKEGPALGFESRMKEEPKERPKLGFESRMKSKAGPKEGPALGFESRMKEEPKARPKLGFESRMKSKAGPKEGPALGFESTAEGRAEPDIADPKPSPTADFEEVLKLAWTQDVPEQEEKKSTEREEEEGSKKLDSTQLGKNLESNGSFKSSREEIGQEENSHLPSFEKVTVTQEKESDNGDYCVFCTVPKIPGKAKLFRRYGTGDIQKWVRFGGPPVGVYIDTCWVPRNVDREELKKLHHPRGFPSLASSPGPPLHNIQHFWDQHLGVGKRYFQDSRMRWQSLNCNIALLMGSKKLQQLLKSQEELEKKVQHEMLIRTKVEQEMIELNEELMKTRAQRKQLIDDHYHMLDEIRPFLGDNRILMGYVPDPSKKKKMAPILVWDQQSQQLEQMQWQQQKLVSGYESYMSVLKKELLQHEEIQAQLKQKIQALNAKREVQISQEEHIKSLQMQIPRVQKEKAALLYRAQSDLVKEWRALKHQLSDVKLLLGKSMKGKHNYVLEHAADKSIRNFTWQLQHENEQLHKEMMQLFQKTQQLEDQRARLRKQKQQLQLEQCCLESIKQGRQKKLLRTKIASYQSDCKKKDETQ</sequence>
<reference evidence="5" key="2">
    <citation type="submission" date="2025-08" db="UniProtKB">
        <authorList>
            <consortium name="Ensembl"/>
        </authorList>
    </citation>
    <scope>IDENTIFICATION</scope>
</reference>
<feature type="coiled-coil region" evidence="2">
    <location>
        <begin position="823"/>
        <end position="857"/>
    </location>
</feature>
<feature type="compositionally biased region" description="Polar residues" evidence="3">
    <location>
        <begin position="440"/>
        <end position="454"/>
    </location>
</feature>
<evidence type="ECO:0000256" key="1">
    <source>
        <dbReference type="ARBA" id="ARBA00023054"/>
    </source>
</evidence>
<dbReference type="AlphaFoldDB" id="A0A7N4P3L9"/>
<feature type="compositionally biased region" description="Basic and acidic residues" evidence="3">
    <location>
        <begin position="213"/>
        <end position="231"/>
    </location>
</feature>
<feature type="compositionally biased region" description="Basic and acidic residues" evidence="3">
    <location>
        <begin position="247"/>
        <end position="265"/>
    </location>
</feature>
<feature type="coiled-coil region" evidence="2">
    <location>
        <begin position="598"/>
        <end position="649"/>
    </location>
</feature>
<evidence type="ECO:0000313" key="5">
    <source>
        <dbReference type="Ensembl" id="ENSSHAP00000031828.1"/>
    </source>
</evidence>
<keyword evidence="1 2" id="KW-0175">Coiled coil</keyword>
<dbReference type="Ensembl" id="ENSSHAT00000029099.1">
    <property type="protein sequence ID" value="ENSSHAP00000031828.1"/>
    <property type="gene ID" value="ENSSHAG00000022812.1"/>
</dbReference>
<accession>A0A7N4P3L9</accession>
<feature type="domain" description="DUF4515" evidence="4">
    <location>
        <begin position="663"/>
        <end position="863"/>
    </location>
</feature>
<feature type="compositionally biased region" description="Basic and acidic residues" evidence="3">
    <location>
        <begin position="179"/>
        <end position="197"/>
    </location>
</feature>
<evidence type="ECO:0000259" key="4">
    <source>
        <dbReference type="Pfam" id="PF14988"/>
    </source>
</evidence>
<feature type="region of interest" description="Disordered" evidence="3">
    <location>
        <begin position="98"/>
        <end position="472"/>
    </location>
</feature>
<name>A0A7N4P3L9_SARHA</name>
<organism evidence="5 6">
    <name type="scientific">Sarcophilus harrisii</name>
    <name type="common">Tasmanian devil</name>
    <name type="synonym">Sarcophilus laniarius</name>
    <dbReference type="NCBI Taxonomy" id="9305"/>
    <lineage>
        <taxon>Eukaryota</taxon>
        <taxon>Metazoa</taxon>
        <taxon>Chordata</taxon>
        <taxon>Craniata</taxon>
        <taxon>Vertebrata</taxon>
        <taxon>Euteleostomi</taxon>
        <taxon>Mammalia</taxon>
        <taxon>Metatheria</taxon>
        <taxon>Dasyuromorphia</taxon>
        <taxon>Dasyuridae</taxon>
        <taxon>Sarcophilus</taxon>
    </lineage>
</organism>
<dbReference type="PANTHER" id="PTHR14845">
    <property type="entry name" value="COILED-COIL DOMAIN-CONTAINING 166"/>
    <property type="match status" value="1"/>
</dbReference>
<dbReference type="PANTHER" id="PTHR14845:SF3">
    <property type="entry name" value="COILED-COIL DOMAIN CONTAINING 121, RETROGENE 1"/>
    <property type="match status" value="1"/>
</dbReference>
<evidence type="ECO:0000256" key="3">
    <source>
        <dbReference type="SAM" id="MobiDB-lite"/>
    </source>
</evidence>
<feature type="coiled-coil region" evidence="2">
    <location>
        <begin position="711"/>
        <end position="738"/>
    </location>
</feature>
<proteinExistence type="predicted"/>
<feature type="compositionally biased region" description="Basic and acidic residues" evidence="3">
    <location>
        <begin position="351"/>
        <end position="369"/>
    </location>
</feature>
<feature type="compositionally biased region" description="Basic and acidic residues" evidence="3">
    <location>
        <begin position="387"/>
        <end position="397"/>
    </location>
</feature>
<feature type="compositionally biased region" description="Basic and acidic residues" evidence="3">
    <location>
        <begin position="317"/>
        <end position="335"/>
    </location>
</feature>
<feature type="compositionally biased region" description="Basic and acidic residues" evidence="3">
    <location>
        <begin position="145"/>
        <end position="163"/>
    </location>
</feature>
<keyword evidence="6" id="KW-1185">Reference proteome</keyword>